<evidence type="ECO:0000256" key="1">
    <source>
        <dbReference type="ARBA" id="ARBA00004141"/>
    </source>
</evidence>
<feature type="compositionally biased region" description="Low complexity" evidence="6">
    <location>
        <begin position="336"/>
        <end position="347"/>
    </location>
</feature>
<feature type="compositionally biased region" description="Polar residues" evidence="6">
    <location>
        <begin position="293"/>
        <end position="308"/>
    </location>
</feature>
<evidence type="ECO:0000313" key="9">
    <source>
        <dbReference type="EMBL" id="KAK4205414.1"/>
    </source>
</evidence>
<name>A0AAN6XRA2_9PEZI</name>
<dbReference type="GO" id="GO:0016020">
    <property type="term" value="C:membrane"/>
    <property type="evidence" value="ECO:0007669"/>
    <property type="project" value="UniProtKB-SubCell"/>
</dbReference>
<protein>
    <recommendedName>
        <fullName evidence="8">Rhodopsin domain-containing protein</fullName>
    </recommendedName>
</protein>
<feature type="transmembrane region" description="Helical" evidence="7">
    <location>
        <begin position="104"/>
        <end position="123"/>
    </location>
</feature>
<gene>
    <name evidence="9" type="ORF">QBC40DRAFT_320139</name>
</gene>
<accession>A0AAN6XRA2</accession>
<keyword evidence="10" id="KW-1185">Reference proteome</keyword>
<dbReference type="Pfam" id="PF20684">
    <property type="entry name" value="Fung_rhodopsin"/>
    <property type="match status" value="1"/>
</dbReference>
<dbReference type="InterPro" id="IPR049326">
    <property type="entry name" value="Rhodopsin_dom_fungi"/>
</dbReference>
<evidence type="ECO:0000256" key="4">
    <source>
        <dbReference type="ARBA" id="ARBA00023136"/>
    </source>
</evidence>
<evidence type="ECO:0000256" key="6">
    <source>
        <dbReference type="SAM" id="MobiDB-lite"/>
    </source>
</evidence>
<keyword evidence="3 7" id="KW-1133">Transmembrane helix</keyword>
<evidence type="ECO:0000256" key="5">
    <source>
        <dbReference type="ARBA" id="ARBA00038359"/>
    </source>
</evidence>
<feature type="region of interest" description="Disordered" evidence="6">
    <location>
        <begin position="290"/>
        <end position="324"/>
    </location>
</feature>
<feature type="compositionally biased region" description="Basic and acidic residues" evidence="6">
    <location>
        <begin position="348"/>
        <end position="365"/>
    </location>
</feature>
<comment type="caution">
    <text evidence="9">The sequence shown here is derived from an EMBL/GenBank/DDBJ whole genome shotgun (WGS) entry which is preliminary data.</text>
</comment>
<evidence type="ECO:0000256" key="2">
    <source>
        <dbReference type="ARBA" id="ARBA00022692"/>
    </source>
</evidence>
<feature type="transmembrane region" description="Helical" evidence="7">
    <location>
        <begin position="217"/>
        <end position="235"/>
    </location>
</feature>
<evidence type="ECO:0000259" key="8">
    <source>
        <dbReference type="Pfam" id="PF20684"/>
    </source>
</evidence>
<dbReference type="AlphaFoldDB" id="A0AAN6XRA2"/>
<organism evidence="9 10">
    <name type="scientific">Triangularia verruculosa</name>
    <dbReference type="NCBI Taxonomy" id="2587418"/>
    <lineage>
        <taxon>Eukaryota</taxon>
        <taxon>Fungi</taxon>
        <taxon>Dikarya</taxon>
        <taxon>Ascomycota</taxon>
        <taxon>Pezizomycotina</taxon>
        <taxon>Sordariomycetes</taxon>
        <taxon>Sordariomycetidae</taxon>
        <taxon>Sordariales</taxon>
        <taxon>Podosporaceae</taxon>
        <taxon>Triangularia</taxon>
    </lineage>
</organism>
<dbReference type="EMBL" id="MU863876">
    <property type="protein sequence ID" value="KAK4205414.1"/>
    <property type="molecule type" value="Genomic_DNA"/>
</dbReference>
<keyword evidence="2 7" id="KW-0812">Transmembrane</keyword>
<dbReference type="PANTHER" id="PTHR33048">
    <property type="entry name" value="PTH11-LIKE INTEGRAL MEMBRANE PROTEIN (AFU_ORTHOLOGUE AFUA_5G11245)"/>
    <property type="match status" value="1"/>
</dbReference>
<proteinExistence type="inferred from homology"/>
<reference evidence="9" key="1">
    <citation type="journal article" date="2023" name="Mol. Phylogenet. Evol.">
        <title>Genome-scale phylogeny and comparative genomics of the fungal order Sordariales.</title>
        <authorList>
            <person name="Hensen N."/>
            <person name="Bonometti L."/>
            <person name="Westerberg I."/>
            <person name="Brannstrom I.O."/>
            <person name="Guillou S."/>
            <person name="Cros-Aarteil S."/>
            <person name="Calhoun S."/>
            <person name="Haridas S."/>
            <person name="Kuo A."/>
            <person name="Mondo S."/>
            <person name="Pangilinan J."/>
            <person name="Riley R."/>
            <person name="LaButti K."/>
            <person name="Andreopoulos B."/>
            <person name="Lipzen A."/>
            <person name="Chen C."/>
            <person name="Yan M."/>
            <person name="Daum C."/>
            <person name="Ng V."/>
            <person name="Clum A."/>
            <person name="Steindorff A."/>
            <person name="Ohm R.A."/>
            <person name="Martin F."/>
            <person name="Silar P."/>
            <person name="Natvig D.O."/>
            <person name="Lalanne C."/>
            <person name="Gautier V."/>
            <person name="Ament-Velasquez S.L."/>
            <person name="Kruys A."/>
            <person name="Hutchinson M.I."/>
            <person name="Powell A.J."/>
            <person name="Barry K."/>
            <person name="Miller A.N."/>
            <person name="Grigoriev I.V."/>
            <person name="Debuchy R."/>
            <person name="Gladieux P."/>
            <person name="Hiltunen Thoren M."/>
            <person name="Johannesson H."/>
        </authorList>
    </citation>
    <scope>NUCLEOTIDE SEQUENCE</scope>
    <source>
        <strain evidence="9">CBS 315.58</strain>
    </source>
</reference>
<reference evidence="9" key="2">
    <citation type="submission" date="2023-05" db="EMBL/GenBank/DDBJ databases">
        <authorList>
            <consortium name="Lawrence Berkeley National Laboratory"/>
            <person name="Steindorff A."/>
            <person name="Hensen N."/>
            <person name="Bonometti L."/>
            <person name="Westerberg I."/>
            <person name="Brannstrom I.O."/>
            <person name="Guillou S."/>
            <person name="Cros-Aarteil S."/>
            <person name="Calhoun S."/>
            <person name="Haridas S."/>
            <person name="Kuo A."/>
            <person name="Mondo S."/>
            <person name="Pangilinan J."/>
            <person name="Riley R."/>
            <person name="Labutti K."/>
            <person name="Andreopoulos B."/>
            <person name="Lipzen A."/>
            <person name="Chen C."/>
            <person name="Yanf M."/>
            <person name="Daum C."/>
            <person name="Ng V."/>
            <person name="Clum A."/>
            <person name="Ohm R."/>
            <person name="Martin F."/>
            <person name="Silar P."/>
            <person name="Natvig D."/>
            <person name="Lalanne C."/>
            <person name="Gautier V."/>
            <person name="Ament-Velasquez S.L."/>
            <person name="Kruys A."/>
            <person name="Hutchinson M.I."/>
            <person name="Powell A.J."/>
            <person name="Barry K."/>
            <person name="Miller A.N."/>
            <person name="Grigoriev I.V."/>
            <person name="Debuchy R."/>
            <person name="Gladieux P."/>
            <person name="Thoren M.H."/>
            <person name="Johannesson H."/>
        </authorList>
    </citation>
    <scope>NUCLEOTIDE SEQUENCE</scope>
    <source>
        <strain evidence="9">CBS 315.58</strain>
    </source>
</reference>
<dbReference type="Proteomes" id="UP001303160">
    <property type="component" value="Unassembled WGS sequence"/>
</dbReference>
<comment type="subcellular location">
    <subcellularLocation>
        <location evidence="1">Membrane</location>
        <topology evidence="1">Multi-pass membrane protein</topology>
    </subcellularLocation>
</comment>
<sequence length="421" mass="46521">MEDAVRKFLRELWFLQGTAYLIVILRYVSRVRTVGLEGLSWDDIIMAFTTVVYTGESVAAHILVTSTDGLANNGMTDQERAALNPNSEEYAKRVIGSKLHVAGLLLYATILWGLKACWTLYYSRLTAGVHRMRRMIQVAYVLMPATYIVCLLIAFLKCIPFENQWQIYPPPRINCQPAISPLQTIVVMVLHLLTVLFLMAIPLPMVWKANLPLRKKFMLFIMFSGGFLEMTFSILRCTSILMYGNTDPAQSAYWSLRESFVSVTLTNMPMVYPLVKHYFEKGLSSLGGGKSGTNNASNGYPLGTSNVKSRTHNSRHPLSIPDNTCWGSEESIVGNAADAKTTATASSSDERQGRKSDGSDSERRPQTGAAGFMSTTANSGYKNNAHRGEVWVGKGRPLPPGHDGNGIVVTAEYTVTEHVGT</sequence>
<comment type="similarity">
    <text evidence="5">Belongs to the SAT4 family.</text>
</comment>
<feature type="transmembrane region" description="Helical" evidence="7">
    <location>
        <begin position="185"/>
        <end position="205"/>
    </location>
</feature>
<feature type="region of interest" description="Disordered" evidence="6">
    <location>
        <begin position="336"/>
        <end position="384"/>
    </location>
</feature>
<dbReference type="PANTHER" id="PTHR33048:SF2">
    <property type="entry name" value="SRPK"/>
    <property type="match status" value="1"/>
</dbReference>
<evidence type="ECO:0000256" key="7">
    <source>
        <dbReference type="SAM" id="Phobius"/>
    </source>
</evidence>
<feature type="transmembrane region" description="Helical" evidence="7">
    <location>
        <begin position="135"/>
        <end position="156"/>
    </location>
</feature>
<dbReference type="InterPro" id="IPR052337">
    <property type="entry name" value="SAT4-like"/>
</dbReference>
<feature type="domain" description="Rhodopsin" evidence="8">
    <location>
        <begin position="25"/>
        <end position="276"/>
    </location>
</feature>
<evidence type="ECO:0000313" key="10">
    <source>
        <dbReference type="Proteomes" id="UP001303160"/>
    </source>
</evidence>
<feature type="compositionally biased region" description="Polar residues" evidence="6">
    <location>
        <begin position="373"/>
        <end position="382"/>
    </location>
</feature>
<feature type="transmembrane region" description="Helical" evidence="7">
    <location>
        <begin position="12"/>
        <end position="29"/>
    </location>
</feature>
<keyword evidence="4 7" id="KW-0472">Membrane</keyword>
<evidence type="ECO:0000256" key="3">
    <source>
        <dbReference type="ARBA" id="ARBA00022989"/>
    </source>
</evidence>